<keyword evidence="2 7" id="KW-0489">Methyltransferase</keyword>
<dbReference type="GO" id="GO:0004851">
    <property type="term" value="F:uroporphyrin-III C-methyltransferase activity"/>
    <property type="evidence" value="ECO:0007669"/>
    <property type="project" value="UniProtKB-EC"/>
</dbReference>
<keyword evidence="3 7" id="KW-0808">Transferase</keyword>
<dbReference type="EC" id="2.1.1.107" evidence="1"/>
<dbReference type="NCBIfam" id="TIGR01469">
    <property type="entry name" value="cobA_cysG_Cterm"/>
    <property type="match status" value="1"/>
</dbReference>
<dbReference type="InterPro" id="IPR006366">
    <property type="entry name" value="CobA/CysG_C"/>
</dbReference>
<name>A0A7H2BG89_9MICC</name>
<dbReference type="Pfam" id="PF00590">
    <property type="entry name" value="TP_methylase"/>
    <property type="match status" value="1"/>
</dbReference>
<evidence type="ECO:0000259" key="6">
    <source>
        <dbReference type="Pfam" id="PF00590"/>
    </source>
</evidence>
<evidence type="ECO:0000313" key="7">
    <source>
        <dbReference type="EMBL" id="QNV38685.1"/>
    </source>
</evidence>
<dbReference type="PANTHER" id="PTHR45790">
    <property type="entry name" value="SIROHEME SYNTHASE-RELATED"/>
    <property type="match status" value="1"/>
</dbReference>
<organism evidence="7 8">
    <name type="scientific">Rothia terrae</name>
    <dbReference type="NCBI Taxonomy" id="396015"/>
    <lineage>
        <taxon>Bacteria</taxon>
        <taxon>Bacillati</taxon>
        <taxon>Actinomycetota</taxon>
        <taxon>Actinomycetes</taxon>
        <taxon>Micrococcales</taxon>
        <taxon>Micrococcaceae</taxon>
        <taxon>Rothia</taxon>
    </lineage>
</organism>
<dbReference type="GeneID" id="96623669"/>
<dbReference type="EMBL" id="CP061539">
    <property type="protein sequence ID" value="QNV38685.1"/>
    <property type="molecule type" value="Genomic_DNA"/>
</dbReference>
<dbReference type="KEGG" id="rter:IDM49_05430"/>
<gene>
    <name evidence="7" type="primary">cobA</name>
    <name evidence="7" type="ORF">IDM49_05430</name>
</gene>
<evidence type="ECO:0000313" key="8">
    <source>
        <dbReference type="Proteomes" id="UP000516404"/>
    </source>
</evidence>
<proteinExistence type="predicted"/>
<dbReference type="AlphaFoldDB" id="A0A7H2BG89"/>
<sequence length="358" mass="37551">MFVDLDVADSLVLLCGESERTARVAHKYGAAASVIQCPSVDGLEGAAALRPALVVICADAREDAGALAVADWRSAIAEVLPGVVVSVDREAPLGETGTVFLIGAGPGTPGYMTARAFEALAASDVVLIDHLAPTADIESWAPGAEIIDVGKVPGAHKVPQREIDQMMIDYALAGKNVARMKGGDPYVFGRGTEELYVCERAGLKVEVISGVTSSIAVPASAKVPMTLRKVSHMFTVVSGHAELSDIELDHLAGFVKSGGTISLLMGVRTLPHTVAGLLARGVREDMPLGTFENVYRENERVRYSTLARATEDLSDVKPPAITVIGDVVDAGNAEGEDATARRDALLQLALSEGRDKKA</sequence>
<dbReference type="InterPro" id="IPR050161">
    <property type="entry name" value="Siro_Cobalamin_biosynth"/>
</dbReference>
<dbReference type="InterPro" id="IPR014776">
    <property type="entry name" value="4pyrrole_Mease_sub2"/>
</dbReference>
<reference evidence="7 8" key="1">
    <citation type="submission" date="2020-09" db="EMBL/GenBank/DDBJ databases">
        <title>Investigation of environmental microbes.</title>
        <authorList>
            <person name="Ou Y."/>
            <person name="Kang Q."/>
        </authorList>
    </citation>
    <scope>NUCLEOTIDE SEQUENCE [LARGE SCALE GENOMIC DNA]</scope>
    <source>
        <strain evidence="7 8">KJZ-14</strain>
    </source>
</reference>
<dbReference type="NCBIfam" id="NF004790">
    <property type="entry name" value="PRK06136.1"/>
    <property type="match status" value="1"/>
</dbReference>
<dbReference type="SUPFAM" id="SSF53790">
    <property type="entry name" value="Tetrapyrrole methylase"/>
    <property type="match status" value="1"/>
</dbReference>
<feature type="domain" description="Tetrapyrrole methylase" evidence="6">
    <location>
        <begin position="98"/>
        <end position="308"/>
    </location>
</feature>
<dbReference type="InterPro" id="IPR035996">
    <property type="entry name" value="4pyrrol_Methylase_sf"/>
</dbReference>
<dbReference type="GO" id="GO:0032259">
    <property type="term" value="P:methylation"/>
    <property type="evidence" value="ECO:0007669"/>
    <property type="project" value="UniProtKB-KW"/>
</dbReference>
<evidence type="ECO:0000256" key="5">
    <source>
        <dbReference type="ARBA" id="ARBA00023244"/>
    </source>
</evidence>
<dbReference type="InterPro" id="IPR000878">
    <property type="entry name" value="4pyrrol_Mease"/>
</dbReference>
<dbReference type="Gene3D" id="3.40.1010.10">
    <property type="entry name" value="Cobalt-precorrin-4 Transmethylase, Domain 1"/>
    <property type="match status" value="1"/>
</dbReference>
<dbReference type="CDD" id="cd11642">
    <property type="entry name" value="SUMT"/>
    <property type="match status" value="1"/>
</dbReference>
<dbReference type="PANTHER" id="PTHR45790:SF3">
    <property type="entry name" value="S-ADENOSYL-L-METHIONINE-DEPENDENT UROPORPHYRINOGEN III METHYLTRANSFERASE, CHLOROPLASTIC"/>
    <property type="match status" value="1"/>
</dbReference>
<dbReference type="GO" id="GO:0019354">
    <property type="term" value="P:siroheme biosynthetic process"/>
    <property type="evidence" value="ECO:0007669"/>
    <property type="project" value="InterPro"/>
</dbReference>
<keyword evidence="8" id="KW-1185">Reference proteome</keyword>
<evidence type="ECO:0000256" key="4">
    <source>
        <dbReference type="ARBA" id="ARBA00022691"/>
    </source>
</evidence>
<evidence type="ECO:0000256" key="1">
    <source>
        <dbReference type="ARBA" id="ARBA00012162"/>
    </source>
</evidence>
<dbReference type="InterPro" id="IPR014777">
    <property type="entry name" value="4pyrrole_Mease_sub1"/>
</dbReference>
<dbReference type="Gene3D" id="3.30.950.10">
    <property type="entry name" value="Methyltransferase, Cobalt-precorrin-4 Transmethylase, Domain 2"/>
    <property type="match status" value="1"/>
</dbReference>
<evidence type="ECO:0000256" key="3">
    <source>
        <dbReference type="ARBA" id="ARBA00022679"/>
    </source>
</evidence>
<dbReference type="RefSeq" id="WP_190725288.1">
    <property type="nucleotide sequence ID" value="NZ_CP061539.1"/>
</dbReference>
<dbReference type="Proteomes" id="UP000516404">
    <property type="component" value="Chromosome"/>
</dbReference>
<accession>A0A7H2BG89</accession>
<protein>
    <recommendedName>
        <fullName evidence="1">uroporphyrinogen-III C-methyltransferase</fullName>
        <ecNumber evidence="1">2.1.1.107</ecNumber>
    </recommendedName>
</protein>
<keyword evidence="5" id="KW-0627">Porphyrin biosynthesis</keyword>
<keyword evidence="4" id="KW-0949">S-adenosyl-L-methionine</keyword>
<dbReference type="FunFam" id="3.40.1010.10:FF:000001">
    <property type="entry name" value="Siroheme synthase"/>
    <property type="match status" value="1"/>
</dbReference>
<evidence type="ECO:0000256" key="2">
    <source>
        <dbReference type="ARBA" id="ARBA00022603"/>
    </source>
</evidence>